<dbReference type="Pfam" id="PF00990">
    <property type="entry name" value="GGDEF"/>
    <property type="match status" value="1"/>
</dbReference>
<dbReference type="FunFam" id="3.30.70.270:FF:000001">
    <property type="entry name" value="Diguanylate cyclase domain protein"/>
    <property type="match status" value="1"/>
</dbReference>
<dbReference type="RefSeq" id="WP_100849083.1">
    <property type="nucleotide sequence ID" value="NZ_BMJF01000004.1"/>
</dbReference>
<dbReference type="PROSITE" id="PS50887">
    <property type="entry name" value="GGDEF"/>
    <property type="match status" value="1"/>
</dbReference>
<dbReference type="PANTHER" id="PTHR45138">
    <property type="entry name" value="REGULATORY COMPONENTS OF SENSORY TRANSDUCTION SYSTEM"/>
    <property type="match status" value="1"/>
</dbReference>
<accession>A0A2K8QJ30</accession>
<organism evidence="5 6">
    <name type="scientific">Dickeya fangzhongdai</name>
    <dbReference type="NCBI Taxonomy" id="1778540"/>
    <lineage>
        <taxon>Bacteria</taxon>
        <taxon>Pseudomonadati</taxon>
        <taxon>Pseudomonadota</taxon>
        <taxon>Gammaproteobacteria</taxon>
        <taxon>Enterobacterales</taxon>
        <taxon>Pectobacteriaceae</taxon>
        <taxon>Dickeya</taxon>
    </lineage>
</organism>
<dbReference type="GeneID" id="66563825"/>
<protein>
    <recommendedName>
        <fullName evidence="3">diguanylate cyclase</fullName>
        <ecNumber evidence="3">2.7.7.65</ecNumber>
    </recommendedName>
</protein>
<evidence type="ECO:0000256" key="2">
    <source>
        <dbReference type="ARBA" id="ARBA00004665"/>
    </source>
</evidence>
<dbReference type="GO" id="GO:0052621">
    <property type="term" value="F:diguanylate cyclase activity"/>
    <property type="evidence" value="ECO:0007669"/>
    <property type="project" value="UniProtKB-EC"/>
</dbReference>
<evidence type="ECO:0000256" key="3">
    <source>
        <dbReference type="ARBA" id="ARBA00012528"/>
    </source>
</evidence>
<dbReference type="KEGG" id="dfn:CVE23_05655"/>
<comment type="pathway">
    <text evidence="2">Purine metabolism; 3',5'-cyclic di-GMP biosynthesis.</text>
</comment>
<dbReference type="InterPro" id="IPR000160">
    <property type="entry name" value="GGDEF_dom"/>
</dbReference>
<dbReference type="GO" id="GO:0043709">
    <property type="term" value="P:cell adhesion involved in single-species biofilm formation"/>
    <property type="evidence" value="ECO:0007669"/>
    <property type="project" value="TreeGrafter"/>
</dbReference>
<dbReference type="Gene3D" id="3.30.70.270">
    <property type="match status" value="1"/>
</dbReference>
<sequence>MSSYELFTPEYDILLSARNIAAQADMPAEVYRESLIMLAEHYQRLVRETHRLITRSDRAERELTRLNTQLHQLAVELEYKATHDPLTDVFNRSAIIDLVDHALEQDQAALIVLDIDHFKQVNDAYGHPTGDAVICSLIARIRDVLQGKGSIGRVGGEEFTILLDGYTLMAAVDVAEHIHASLNYAALEALPQQKVTASFGVSWAPPHTGFDTLYGTADTALYQAKHQGRNRVEYRPIDAVS</sequence>
<evidence type="ECO:0000313" key="5">
    <source>
        <dbReference type="EMBL" id="ATZ93506.1"/>
    </source>
</evidence>
<evidence type="ECO:0000256" key="1">
    <source>
        <dbReference type="ARBA" id="ARBA00001946"/>
    </source>
</evidence>
<dbReference type="InterPro" id="IPR029787">
    <property type="entry name" value="Nucleotide_cyclase"/>
</dbReference>
<comment type="cofactor">
    <cofactor evidence="1">
        <name>Mg(2+)</name>
        <dbReference type="ChEBI" id="CHEBI:18420"/>
    </cofactor>
</comment>
<gene>
    <name evidence="5" type="ORF">CVE23_05655</name>
</gene>
<evidence type="ECO:0000256" key="4">
    <source>
        <dbReference type="ARBA" id="ARBA00034247"/>
    </source>
</evidence>
<dbReference type="GO" id="GO:1902201">
    <property type="term" value="P:negative regulation of bacterial-type flagellum-dependent cell motility"/>
    <property type="evidence" value="ECO:0007669"/>
    <property type="project" value="TreeGrafter"/>
</dbReference>
<dbReference type="AlphaFoldDB" id="A0A2K8QJ30"/>
<name>A0A2K8QJ30_9GAMM</name>
<dbReference type="PANTHER" id="PTHR45138:SF9">
    <property type="entry name" value="DIGUANYLATE CYCLASE DGCM-RELATED"/>
    <property type="match status" value="1"/>
</dbReference>
<dbReference type="InterPro" id="IPR050469">
    <property type="entry name" value="Diguanylate_Cyclase"/>
</dbReference>
<proteinExistence type="predicted"/>
<comment type="catalytic activity">
    <reaction evidence="4">
        <text>2 GTP = 3',3'-c-di-GMP + 2 diphosphate</text>
        <dbReference type="Rhea" id="RHEA:24898"/>
        <dbReference type="ChEBI" id="CHEBI:33019"/>
        <dbReference type="ChEBI" id="CHEBI:37565"/>
        <dbReference type="ChEBI" id="CHEBI:58805"/>
        <dbReference type="EC" id="2.7.7.65"/>
    </reaction>
</comment>
<dbReference type="GO" id="GO:0005886">
    <property type="term" value="C:plasma membrane"/>
    <property type="evidence" value="ECO:0007669"/>
    <property type="project" value="TreeGrafter"/>
</dbReference>
<evidence type="ECO:0000313" key="6">
    <source>
        <dbReference type="Proteomes" id="UP000231901"/>
    </source>
</evidence>
<dbReference type="SMART" id="SM00267">
    <property type="entry name" value="GGDEF"/>
    <property type="match status" value="1"/>
</dbReference>
<dbReference type="SUPFAM" id="SSF55073">
    <property type="entry name" value="Nucleotide cyclase"/>
    <property type="match status" value="1"/>
</dbReference>
<dbReference type="EC" id="2.7.7.65" evidence="3"/>
<dbReference type="Proteomes" id="UP000231901">
    <property type="component" value="Chromosome"/>
</dbReference>
<keyword evidence="6" id="KW-1185">Reference proteome</keyword>
<dbReference type="EMBL" id="CP025003">
    <property type="protein sequence ID" value="ATZ93506.1"/>
    <property type="molecule type" value="Genomic_DNA"/>
</dbReference>
<dbReference type="InterPro" id="IPR043128">
    <property type="entry name" value="Rev_trsase/Diguanyl_cyclase"/>
</dbReference>
<dbReference type="NCBIfam" id="TIGR00254">
    <property type="entry name" value="GGDEF"/>
    <property type="match status" value="1"/>
</dbReference>
<dbReference type="CDD" id="cd01949">
    <property type="entry name" value="GGDEF"/>
    <property type="match status" value="1"/>
</dbReference>
<reference evidence="6" key="1">
    <citation type="journal article" date="2018" name="Genome Announc.">
        <title>Complete genome sequence of a Dickeya fangzhongdai type strain causing bleeding canker of pear tree trunks.</title>
        <authorList>
            <person name="Zhao Y."/>
            <person name="Tian Y."/>
            <person name="Li X."/>
            <person name="Hu B."/>
        </authorList>
    </citation>
    <scope>NUCLEOTIDE SEQUENCE [LARGE SCALE GENOMIC DNA]</scope>
    <source>
        <strain evidence="6">DSM 101947</strain>
    </source>
</reference>